<gene>
    <name evidence="1" type="ORF">SAMN05428953_101539</name>
</gene>
<evidence type="ECO:0000313" key="2">
    <source>
        <dbReference type="Proteomes" id="UP000198894"/>
    </source>
</evidence>
<evidence type="ECO:0000313" key="1">
    <source>
        <dbReference type="EMBL" id="SDI24395.1"/>
    </source>
</evidence>
<accession>A0A1G8IZB3</accession>
<dbReference type="Proteomes" id="UP000198894">
    <property type="component" value="Unassembled WGS sequence"/>
</dbReference>
<protein>
    <submittedName>
        <fullName evidence="1">Uncharacterized protein</fullName>
    </submittedName>
</protein>
<organism evidence="1 2">
    <name type="scientific">Mesorhizobium muleiense</name>
    <dbReference type="NCBI Taxonomy" id="1004279"/>
    <lineage>
        <taxon>Bacteria</taxon>
        <taxon>Pseudomonadati</taxon>
        <taxon>Pseudomonadota</taxon>
        <taxon>Alphaproteobacteria</taxon>
        <taxon>Hyphomicrobiales</taxon>
        <taxon>Phyllobacteriaceae</taxon>
        <taxon>Mesorhizobium</taxon>
    </lineage>
</organism>
<sequence>MSDIYSFYANGYCLGHLVPDGSLLEADPSQEIRSGHLVAVVLKKGGPFKGFSESLDGSGLLGVTKIFMGTAETKAGEHVYLLGQLDPPTVVTAPVKYLEAMHLVIGGREPPWVSEEITDEDDADLSASLDLLSPFLRGGVVQPIGSDWRPPQ</sequence>
<keyword evidence="2" id="KW-1185">Reference proteome</keyword>
<dbReference type="RefSeq" id="WP_091590441.1">
    <property type="nucleotide sequence ID" value="NZ_FNEE01000001.1"/>
</dbReference>
<dbReference type="EMBL" id="FNEE01000001">
    <property type="protein sequence ID" value="SDI24395.1"/>
    <property type="molecule type" value="Genomic_DNA"/>
</dbReference>
<proteinExistence type="predicted"/>
<name>A0A1G8IZB3_9HYPH</name>
<reference evidence="2" key="1">
    <citation type="submission" date="2016-10" db="EMBL/GenBank/DDBJ databases">
        <authorList>
            <person name="Varghese N."/>
            <person name="Submissions S."/>
        </authorList>
    </citation>
    <scope>NUCLEOTIDE SEQUENCE [LARGE SCALE GENOMIC DNA]</scope>
    <source>
        <strain evidence="2">CGMCC 1.11022</strain>
    </source>
</reference>
<dbReference type="AlphaFoldDB" id="A0A1G8IZB3"/>